<gene>
    <name evidence="1" type="ORF">K1T71_003217</name>
</gene>
<proteinExistence type="predicted"/>
<reference evidence="1 2" key="1">
    <citation type="journal article" date="2021" name="Front. Genet.">
        <title>Chromosome-Level Genome Assembly Reveals Significant Gene Expansion in the Toll and IMD Signaling Pathways of Dendrolimus kikuchii.</title>
        <authorList>
            <person name="Zhou J."/>
            <person name="Wu P."/>
            <person name="Xiong Z."/>
            <person name="Liu N."/>
            <person name="Zhao N."/>
            <person name="Ji M."/>
            <person name="Qiu Y."/>
            <person name="Yang B."/>
        </authorList>
    </citation>
    <scope>NUCLEOTIDE SEQUENCE [LARGE SCALE GENOMIC DNA]</scope>
    <source>
        <strain evidence="1">Ann1</strain>
    </source>
</reference>
<organism evidence="1 2">
    <name type="scientific">Dendrolimus kikuchii</name>
    <dbReference type="NCBI Taxonomy" id="765133"/>
    <lineage>
        <taxon>Eukaryota</taxon>
        <taxon>Metazoa</taxon>
        <taxon>Ecdysozoa</taxon>
        <taxon>Arthropoda</taxon>
        <taxon>Hexapoda</taxon>
        <taxon>Insecta</taxon>
        <taxon>Pterygota</taxon>
        <taxon>Neoptera</taxon>
        <taxon>Endopterygota</taxon>
        <taxon>Lepidoptera</taxon>
        <taxon>Glossata</taxon>
        <taxon>Ditrysia</taxon>
        <taxon>Bombycoidea</taxon>
        <taxon>Lasiocampidae</taxon>
        <taxon>Dendrolimus</taxon>
    </lineage>
</organism>
<comment type="caution">
    <text evidence="1">The sequence shown here is derived from an EMBL/GenBank/DDBJ whole genome shotgun (WGS) entry which is preliminary data.</text>
</comment>
<evidence type="ECO:0000313" key="1">
    <source>
        <dbReference type="EMBL" id="KAJ0181132.1"/>
    </source>
</evidence>
<protein>
    <submittedName>
        <fullName evidence="1">Uncharacterized protein</fullName>
    </submittedName>
</protein>
<evidence type="ECO:0000313" key="2">
    <source>
        <dbReference type="Proteomes" id="UP000824533"/>
    </source>
</evidence>
<accession>A0ACC1DCH6</accession>
<dbReference type="Proteomes" id="UP000824533">
    <property type="component" value="Linkage Group LG05"/>
</dbReference>
<dbReference type="EMBL" id="CM034391">
    <property type="protein sequence ID" value="KAJ0181132.1"/>
    <property type="molecule type" value="Genomic_DNA"/>
</dbReference>
<keyword evidence="2" id="KW-1185">Reference proteome</keyword>
<sequence length="118" mass="13625">MRIVIFTIYISLASITPAKALEPKDAAEDDIKQIINKYIRKIPDIESRYVIDEGLSQAISHYFNGKLHTFPLYKISLKLDRNPVKIPWTLGEPDKEAIGKKIIYRYVPRKKLPEIKTA</sequence>
<name>A0ACC1DCH6_9NEOP</name>